<evidence type="ECO:0000256" key="2">
    <source>
        <dbReference type="ARBA" id="ARBA00023054"/>
    </source>
</evidence>
<dbReference type="RefSeq" id="XP_027361515.1">
    <property type="nucleotide sequence ID" value="XM_027505714.1"/>
</dbReference>
<feature type="coiled-coil region" evidence="3">
    <location>
        <begin position="805"/>
        <end position="846"/>
    </location>
</feature>
<dbReference type="InterPro" id="IPR008587">
    <property type="entry name" value="FPP_plant"/>
</dbReference>
<dbReference type="PANTHER" id="PTHR31580">
    <property type="entry name" value="FILAMENT-LIKE PLANT PROTEIN 4"/>
    <property type="match status" value="1"/>
</dbReference>
<feature type="coiled-coil region" evidence="3">
    <location>
        <begin position="200"/>
        <end position="248"/>
    </location>
</feature>
<dbReference type="Pfam" id="PF05911">
    <property type="entry name" value="FPP"/>
    <property type="match status" value="1"/>
</dbReference>
<organism evidence="4 5">
    <name type="scientific">Abrus precatorius</name>
    <name type="common">Indian licorice</name>
    <name type="synonym">Glycine abrus</name>
    <dbReference type="NCBI Taxonomy" id="3816"/>
    <lineage>
        <taxon>Eukaryota</taxon>
        <taxon>Viridiplantae</taxon>
        <taxon>Streptophyta</taxon>
        <taxon>Embryophyta</taxon>
        <taxon>Tracheophyta</taxon>
        <taxon>Spermatophyta</taxon>
        <taxon>Magnoliopsida</taxon>
        <taxon>eudicotyledons</taxon>
        <taxon>Gunneridae</taxon>
        <taxon>Pentapetalae</taxon>
        <taxon>rosids</taxon>
        <taxon>fabids</taxon>
        <taxon>Fabales</taxon>
        <taxon>Fabaceae</taxon>
        <taxon>Papilionoideae</taxon>
        <taxon>50 kb inversion clade</taxon>
        <taxon>NPAAA clade</taxon>
        <taxon>indigoferoid/millettioid clade</taxon>
        <taxon>Abreae</taxon>
        <taxon>Abrus</taxon>
    </lineage>
</organism>
<dbReference type="GeneID" id="113869405"/>
<feature type="coiled-coil region" evidence="3">
    <location>
        <begin position="880"/>
        <end position="907"/>
    </location>
</feature>
<accession>A0A8B8LZ15</accession>
<evidence type="ECO:0000256" key="3">
    <source>
        <dbReference type="SAM" id="Coils"/>
    </source>
</evidence>
<evidence type="ECO:0000313" key="5">
    <source>
        <dbReference type="RefSeq" id="XP_027361515.1"/>
    </source>
</evidence>
<protein>
    <submittedName>
        <fullName evidence="5">Filament-like plant protein 5 isoform X1</fullName>
    </submittedName>
</protein>
<dbReference type="KEGG" id="aprc:113869405"/>
<keyword evidence="2 3" id="KW-0175">Coiled coil</keyword>
<dbReference type="AlphaFoldDB" id="A0A8B8LZ15"/>
<dbReference type="OrthoDB" id="1926355at2759"/>
<dbReference type="PANTHER" id="PTHR31580:SF19">
    <property type="entry name" value="FILAMENT-PLANT-LIKE PROTEIN"/>
    <property type="match status" value="1"/>
</dbReference>
<sequence length="1032" mass="115522">MDRRGWLWKKKPSDKITKAEIAVATSESVGSTLSSVAHLGDQQDNCKNKNYVQISMESYTHMSGLEDQVVSLEDQIKALEAKLSAAYSELNNKDDLVKQHAKVAEEAVSGWEKADAEVVSLRRQLESLSLSKLTVDERAAQLDGALKECMKQIRTIKEESEQKLQEVILMKSQQWEKIKLEFEAQIDRLEEGLHEEAGENAALLRSLQESSNRIVKMKEEKSEAEAEVELLKKNSQSKEKELTSLKYELHMISKELDIRNEEKNIIMRSAEVANKQHMEDVKNIAKLEGECQRLRGLLRKKLPGPAALAQIKLEAESSCHVISAPHLRKTYLKSDSLQESEFLTKQLEELEEETKTLKEALASSNAELKASRNLYTKTVGRLKNLEAEIQVFHQERRAQKSILATNYENPLSRIYSNPPSITSISDNGHEDPESPVESCAVSIPDHSDIRRVRSVGKFENHTSEIISDLMDDFLEVEKMACLSDNGSVPLGILSKANDDAEDKKHTSCLSSNQNCFEITDSEGDYLPILKRLQSIISMITISEAKDSNIWKLFGDLQVTVCELRSYLPTTSDCPLCLKSNCNDDDSSFQQFFKTGMPVPVSGDSIVGTEFGITELQGVTAISSIHRFVLTLGRETSQLQGNCYNGHKLDANSEEISFSLNQLSTNKTSLEFVLKLSQALTKTIESHLKYLDCKGKRVDINSTTSLAPNEMYFNTDGCFRQLSSNSDVPKEVVSPGSELNLISSEHSSADFKQMEPEKDDKVTEHDEHMQDLKEKNMMPENMQLLEELKAQLALSHKSYSLTEIQLKCMTEAYKSLQTHVDELEAENKFLKEKMDELKNDLAEEKRCHHDALMRYKEIEETMQRDKCLVCASKSAANNSINDGKDKELAAAEKKLAECQETLYILSRQLQAMCPQIGVTMTHHSKRFQMNEKLVKPTYASSKSYGSCNSNEIDQAEACSISSDIQGVTDEFSSHTSGSTACLSDIEGNFSLNSSVGSNHPGYTLTESNSCSASATGKNAYGLSHFLSKEKSSH</sequence>
<evidence type="ECO:0000256" key="1">
    <source>
        <dbReference type="ARBA" id="ARBA00005921"/>
    </source>
</evidence>
<name>A0A8B8LZ15_ABRPR</name>
<keyword evidence="4" id="KW-1185">Reference proteome</keyword>
<comment type="similarity">
    <text evidence="1">Belongs to the FPP family.</text>
</comment>
<gene>
    <name evidence="5" type="primary">LOC113869405</name>
</gene>
<proteinExistence type="inferred from homology"/>
<feature type="coiled-coil region" evidence="3">
    <location>
        <begin position="62"/>
        <end position="96"/>
    </location>
</feature>
<dbReference type="Proteomes" id="UP000694853">
    <property type="component" value="Unplaced"/>
</dbReference>
<feature type="coiled-coil region" evidence="3">
    <location>
        <begin position="139"/>
        <end position="166"/>
    </location>
</feature>
<evidence type="ECO:0000313" key="4">
    <source>
        <dbReference type="Proteomes" id="UP000694853"/>
    </source>
</evidence>
<reference evidence="4" key="1">
    <citation type="journal article" date="2019" name="Toxins">
        <title>Detection of Abrin-Like and Prepropulchellin-Like Toxin Genes and Transcripts Using Whole Genome Sequencing and Full-Length Transcript Sequencing of Abrus precatorius.</title>
        <authorList>
            <person name="Hovde B.T."/>
            <person name="Daligault H.E."/>
            <person name="Hanschen E.R."/>
            <person name="Kunde Y.A."/>
            <person name="Johnson M.B."/>
            <person name="Starkenburg S.R."/>
            <person name="Johnson S.L."/>
        </authorList>
    </citation>
    <scope>NUCLEOTIDE SEQUENCE [LARGE SCALE GENOMIC DNA]</scope>
</reference>
<feature type="coiled-coil region" evidence="3">
    <location>
        <begin position="333"/>
        <end position="367"/>
    </location>
</feature>
<reference evidence="5" key="2">
    <citation type="submission" date="2025-08" db="UniProtKB">
        <authorList>
            <consortium name="RefSeq"/>
        </authorList>
    </citation>
    <scope>IDENTIFICATION</scope>
    <source>
        <tissue evidence="5">Young leaves</tissue>
    </source>
</reference>